<dbReference type="RefSeq" id="WP_347371671.1">
    <property type="nucleotide sequence ID" value="NZ_JBDOJC010000001.1"/>
</dbReference>
<comment type="caution">
    <text evidence="2">The sequence shown here is derived from an EMBL/GenBank/DDBJ whole genome shotgun (WGS) entry which is preliminary data.</text>
</comment>
<gene>
    <name evidence="2" type="ORF">ABGV49_18515</name>
</gene>
<name>A0ABV0FIJ5_9NEIS</name>
<sequence>MPYVPDAKPTSWVTHPREGSYSDPRYGRFEISREMLLAMVRNFDAGVAGTDIFLDVNHQPGDGAAAKICKLAVGPVWPRRGQGPRLPPSLR</sequence>
<accession>A0ABV0FIJ5</accession>
<protein>
    <submittedName>
        <fullName evidence="2">Uncharacterized protein</fullName>
    </submittedName>
</protein>
<evidence type="ECO:0000313" key="2">
    <source>
        <dbReference type="EMBL" id="MEO2219050.1"/>
    </source>
</evidence>
<evidence type="ECO:0000256" key="1">
    <source>
        <dbReference type="SAM" id="MobiDB-lite"/>
    </source>
</evidence>
<organism evidence="2 3">
    <name type="scientific">Chromobacterium vaccinii</name>
    <dbReference type="NCBI Taxonomy" id="1108595"/>
    <lineage>
        <taxon>Bacteria</taxon>
        <taxon>Pseudomonadati</taxon>
        <taxon>Pseudomonadota</taxon>
        <taxon>Betaproteobacteria</taxon>
        <taxon>Neisseriales</taxon>
        <taxon>Chromobacteriaceae</taxon>
        <taxon>Chromobacterium</taxon>
    </lineage>
</organism>
<dbReference type="Proteomes" id="UP001455709">
    <property type="component" value="Unassembled WGS sequence"/>
</dbReference>
<feature type="region of interest" description="Disordered" evidence="1">
    <location>
        <begin position="1"/>
        <end position="20"/>
    </location>
</feature>
<dbReference type="EMBL" id="JBDOJC010000001">
    <property type="protein sequence ID" value="MEO2219050.1"/>
    <property type="molecule type" value="Genomic_DNA"/>
</dbReference>
<proteinExistence type="predicted"/>
<evidence type="ECO:0000313" key="3">
    <source>
        <dbReference type="Proteomes" id="UP001455709"/>
    </source>
</evidence>
<reference evidence="2 3" key="1">
    <citation type="submission" date="2024-05" db="EMBL/GenBank/DDBJ databases">
        <authorList>
            <person name="De Oliveira J.P."/>
            <person name="Noriler S.A."/>
            <person name="De Oliveira A.G."/>
            <person name="Sipoli D.S."/>
        </authorList>
    </citation>
    <scope>NUCLEOTIDE SEQUENCE [LARGE SCALE GENOMIC DNA]</scope>
    <source>
        <strain evidence="2 3">LABIM189</strain>
    </source>
</reference>
<keyword evidence="3" id="KW-1185">Reference proteome</keyword>